<evidence type="ECO:0000313" key="4">
    <source>
        <dbReference type="EMBL" id="OWR54806.1"/>
    </source>
</evidence>
<comment type="caution">
    <text evidence="4">The sequence shown here is derived from an EMBL/GenBank/DDBJ whole genome shotgun (WGS) entry which is preliminary data.</text>
</comment>
<dbReference type="InterPro" id="IPR012934">
    <property type="entry name" value="Znf_AD"/>
</dbReference>
<evidence type="ECO:0000313" key="5">
    <source>
        <dbReference type="Proteomes" id="UP000007151"/>
    </source>
</evidence>
<dbReference type="InParanoid" id="A0A212FM51"/>
<keyword evidence="5" id="KW-1185">Reference proteome</keyword>
<dbReference type="PROSITE" id="PS00028">
    <property type="entry name" value="ZINC_FINGER_C2H2_1"/>
    <property type="match status" value="1"/>
</dbReference>
<dbReference type="GO" id="GO:0008270">
    <property type="term" value="F:zinc ion binding"/>
    <property type="evidence" value="ECO:0007669"/>
    <property type="project" value="UniProtKB-UniRule"/>
</dbReference>
<gene>
    <name evidence="4" type="ORF">KGM_205383</name>
</gene>
<organism evidence="4 5">
    <name type="scientific">Danaus plexippus plexippus</name>
    <dbReference type="NCBI Taxonomy" id="278856"/>
    <lineage>
        <taxon>Eukaryota</taxon>
        <taxon>Metazoa</taxon>
        <taxon>Ecdysozoa</taxon>
        <taxon>Arthropoda</taxon>
        <taxon>Hexapoda</taxon>
        <taxon>Insecta</taxon>
        <taxon>Pterygota</taxon>
        <taxon>Neoptera</taxon>
        <taxon>Endopterygota</taxon>
        <taxon>Lepidoptera</taxon>
        <taxon>Glossata</taxon>
        <taxon>Ditrysia</taxon>
        <taxon>Papilionoidea</taxon>
        <taxon>Nymphalidae</taxon>
        <taxon>Danainae</taxon>
        <taxon>Danaini</taxon>
        <taxon>Danaina</taxon>
        <taxon>Danaus</taxon>
        <taxon>Danaus</taxon>
    </lineage>
</organism>
<sequence>MYIITRKGPLYDPGLCRCCGAIKKCRLLNVEYEWQGRKEIYSDLFVDCFGLLLSHLDGEAKERLICATCVSRLREASTFRQQVLQCEEILLRTKIQSEGDSDLDCVKIEAEIKTECLMTSNEDTNDHNDVIDDIKPENKKRKSVRQKLKKRRKEEERDVREEDLYNSRRISERLKELVNVDKEKPFAGDTSWTLITDLAEKSTQAHNGYKLDNSTPYANIVTIVENSYACPFETSFSDYFCVYCRHLFTDPNKLREHTLNHDPLTFKEVLSNSANNKKVQIDMFRIDCRLCPQVRDLCSTRVSADVAVPSKSADF</sequence>
<proteinExistence type="predicted"/>
<dbReference type="FunCoup" id="A0A212FM51">
    <property type="interactions" value="182"/>
</dbReference>
<dbReference type="PROSITE" id="PS51915">
    <property type="entry name" value="ZAD"/>
    <property type="match status" value="1"/>
</dbReference>
<feature type="binding site" evidence="1">
    <location>
        <position position="16"/>
    </location>
    <ligand>
        <name>Zn(2+)</name>
        <dbReference type="ChEBI" id="CHEBI:29105"/>
    </ligand>
</feature>
<dbReference type="KEGG" id="dpl:KGM_205383"/>
<keyword evidence="1" id="KW-0862">Zinc</keyword>
<evidence type="ECO:0000256" key="1">
    <source>
        <dbReference type="PROSITE-ProRule" id="PRU01263"/>
    </source>
</evidence>
<dbReference type="SMART" id="SM00868">
    <property type="entry name" value="zf-AD"/>
    <property type="match status" value="1"/>
</dbReference>
<name>A0A212FM51_DANPL</name>
<feature type="binding site" evidence="1">
    <location>
        <position position="19"/>
    </location>
    <ligand>
        <name>Zn(2+)</name>
        <dbReference type="ChEBI" id="CHEBI:29105"/>
    </ligand>
</feature>
<dbReference type="AlphaFoldDB" id="A0A212FM51"/>
<dbReference type="EMBL" id="AGBW02007657">
    <property type="protein sequence ID" value="OWR54806.1"/>
    <property type="molecule type" value="Genomic_DNA"/>
</dbReference>
<protein>
    <recommendedName>
        <fullName evidence="3">ZAD domain-containing protein</fullName>
    </recommendedName>
</protein>
<feature type="region of interest" description="Disordered" evidence="2">
    <location>
        <begin position="127"/>
        <end position="162"/>
    </location>
</feature>
<dbReference type="InterPro" id="IPR013087">
    <property type="entry name" value="Znf_C2H2_type"/>
</dbReference>
<feature type="domain" description="ZAD" evidence="3">
    <location>
        <begin position="14"/>
        <end position="93"/>
    </location>
</feature>
<keyword evidence="1" id="KW-0863">Zinc-finger</keyword>
<feature type="binding site" evidence="1">
    <location>
        <position position="69"/>
    </location>
    <ligand>
        <name>Zn(2+)</name>
        <dbReference type="ChEBI" id="CHEBI:29105"/>
    </ligand>
</feature>
<evidence type="ECO:0000259" key="3">
    <source>
        <dbReference type="PROSITE" id="PS51915"/>
    </source>
</evidence>
<keyword evidence="1" id="KW-0479">Metal-binding</keyword>
<accession>A0A212FM51</accession>
<feature type="binding site" evidence="1">
    <location>
        <position position="66"/>
    </location>
    <ligand>
        <name>Zn(2+)</name>
        <dbReference type="ChEBI" id="CHEBI:29105"/>
    </ligand>
</feature>
<evidence type="ECO:0000256" key="2">
    <source>
        <dbReference type="SAM" id="MobiDB-lite"/>
    </source>
</evidence>
<feature type="compositionally biased region" description="Basic and acidic residues" evidence="2">
    <location>
        <begin position="127"/>
        <end position="137"/>
    </location>
</feature>
<reference evidence="4 5" key="1">
    <citation type="journal article" date="2011" name="Cell">
        <title>The monarch butterfly genome yields insights into long-distance migration.</title>
        <authorList>
            <person name="Zhan S."/>
            <person name="Merlin C."/>
            <person name="Boore J.L."/>
            <person name="Reppert S.M."/>
        </authorList>
    </citation>
    <scope>NUCLEOTIDE SEQUENCE [LARGE SCALE GENOMIC DNA]</scope>
    <source>
        <strain evidence="4">F-2</strain>
    </source>
</reference>
<dbReference type="GO" id="GO:0005634">
    <property type="term" value="C:nucleus"/>
    <property type="evidence" value="ECO:0007669"/>
    <property type="project" value="InterPro"/>
</dbReference>
<feature type="compositionally biased region" description="Basic and acidic residues" evidence="2">
    <location>
        <begin position="153"/>
        <end position="162"/>
    </location>
</feature>
<feature type="compositionally biased region" description="Basic residues" evidence="2">
    <location>
        <begin position="138"/>
        <end position="152"/>
    </location>
</feature>
<dbReference type="Proteomes" id="UP000007151">
    <property type="component" value="Unassembled WGS sequence"/>
</dbReference>